<sequence>MSEHTKNPAFLLSTEQKIEFNDKNLETAIKDSLKLGSNENITALNILKLTHFRALEKNISDLSGLEYAENLQLVTLTGNKITSLDPLRNLNQLYSVGFAYNPDLKMEEILKLEHLTELDLSGNQYSAKEFTQLEKYSDMVILWLNSCQLDSISFMSGMKKLVQLQVQNNNLTNIDELGSSSLIGIWAMNNRIKSLKNVRNLTGLKRLWIDNNKLTSLDWLNKLDNVSHVYASYNQIEKVVISGHKQIYLLQLDNSQVTDVELHDLPSLMQVSLDYNKLTSFNKVTNLPALQSLSLIDNTKLTDIDGISVATKLVRLVLQGCTGISDFSPISSLKKIVALYCNHTDMTDEQINDIGVQNQLSLLAVANCKLTNIDFISHFPALKQFALMSNHISNISQMGDNISTYSAINQTISLGDVALGEKTEIQLKGRNSQRVDNIEWLTEGSITAEGDKQNLVWANSGENQLTFSWQEDTGTTPAFSGTITQTVNK</sequence>
<keyword evidence="4" id="KW-1185">Reference proteome</keyword>
<dbReference type="Gene3D" id="3.80.10.10">
    <property type="entry name" value="Ribonuclease Inhibitor"/>
    <property type="match status" value="2"/>
</dbReference>
<accession>V5Z5K1</accession>
<dbReference type="AlphaFoldDB" id="V5Z5K1"/>
<keyword evidence="1" id="KW-0433">Leucine-rich repeat</keyword>
<evidence type="ECO:0000256" key="2">
    <source>
        <dbReference type="ARBA" id="ARBA00022737"/>
    </source>
</evidence>
<dbReference type="InterPro" id="IPR001611">
    <property type="entry name" value="Leu-rich_rpt"/>
</dbReference>
<evidence type="ECO:0000313" key="4">
    <source>
        <dbReference type="Proteomes" id="UP000018217"/>
    </source>
</evidence>
<reference evidence="3 4" key="1">
    <citation type="journal article" date="2013" name="Syst. Appl. Microbiol.">
        <title>Phylogenetic position and virulence apparatus of the pear flower necrosis pathogen Erwinia piriflorinigrans CFBP 5888T as assessed by comparative genomics.</title>
        <authorList>
            <person name="Smits T.H."/>
            <person name="Rezzonico F."/>
            <person name="Lopez M.M."/>
            <person name="Blom J."/>
            <person name="Goesmann A."/>
            <person name="Frey J.E."/>
            <person name="Duffy B."/>
        </authorList>
    </citation>
    <scope>NUCLEOTIDE SEQUENCE [LARGE SCALE GENOMIC DNA]</scope>
    <source>
        <strain evidence="4">CFBP5888</strain>
    </source>
</reference>
<evidence type="ECO:0000256" key="1">
    <source>
        <dbReference type="ARBA" id="ARBA00022614"/>
    </source>
</evidence>
<gene>
    <name evidence="3" type="primary">inlA</name>
    <name evidence="3" type="ORF">EPIR_1173</name>
</gene>
<name>V5Z5K1_9GAMM</name>
<dbReference type="SUPFAM" id="SSF52047">
    <property type="entry name" value="RNI-like"/>
    <property type="match status" value="1"/>
</dbReference>
<dbReference type="InterPro" id="IPR032675">
    <property type="entry name" value="LRR_dom_sf"/>
</dbReference>
<dbReference type="PROSITE" id="PS51450">
    <property type="entry name" value="LRR"/>
    <property type="match status" value="3"/>
</dbReference>
<evidence type="ECO:0000313" key="3">
    <source>
        <dbReference type="EMBL" id="CCG86538.1"/>
    </source>
</evidence>
<dbReference type="EMBL" id="CAHS01000013">
    <property type="protein sequence ID" value="CCG86538.1"/>
    <property type="molecule type" value="Genomic_DNA"/>
</dbReference>
<proteinExistence type="predicted"/>
<dbReference type="RefSeq" id="WP_023654348.1">
    <property type="nucleotide sequence ID" value="NZ_CAHS01000013.1"/>
</dbReference>
<dbReference type="Proteomes" id="UP000018217">
    <property type="component" value="Unassembled WGS sequence"/>
</dbReference>
<organism evidence="3 4">
    <name type="scientific">Erwinia piriflorinigrans CFBP 5888</name>
    <dbReference type="NCBI Taxonomy" id="1161919"/>
    <lineage>
        <taxon>Bacteria</taxon>
        <taxon>Pseudomonadati</taxon>
        <taxon>Pseudomonadota</taxon>
        <taxon>Gammaproteobacteria</taxon>
        <taxon>Enterobacterales</taxon>
        <taxon>Erwiniaceae</taxon>
        <taxon>Erwinia</taxon>
    </lineage>
</organism>
<dbReference type="PANTHER" id="PTHR46652">
    <property type="entry name" value="LEUCINE-RICH REPEAT AND IQ DOMAIN-CONTAINING PROTEIN 1-RELATED"/>
    <property type="match status" value="1"/>
</dbReference>
<dbReference type="InterPro" id="IPR050836">
    <property type="entry name" value="SDS22/Internalin_LRR"/>
</dbReference>
<comment type="caution">
    <text evidence="3">The sequence shown here is derived from an EMBL/GenBank/DDBJ whole genome shotgun (WGS) entry which is preliminary data.</text>
</comment>
<keyword evidence="2" id="KW-0677">Repeat</keyword>
<dbReference type="PANTHER" id="PTHR46652:SF7">
    <property type="entry name" value="LEUCINE-RICH REPEAT AND IQ DOMAIN-CONTAINING PROTEIN 1"/>
    <property type="match status" value="1"/>
</dbReference>
<protein>
    <submittedName>
        <fullName evidence="3">Internalin-A</fullName>
    </submittedName>
</protein>
<dbReference type="OrthoDB" id="6522186at2"/>
<dbReference type="STRING" id="1161919.EPIR_1173"/>